<organism evidence="1 2">
    <name type="scientific">phage Lak_Megaphage_Sonny</name>
    <dbReference type="NCBI Taxonomy" id="3109229"/>
    <lineage>
        <taxon>Viruses</taxon>
        <taxon>Duplodnaviria</taxon>
        <taxon>Heunggongvirae</taxon>
        <taxon>Uroviricota</taxon>
        <taxon>Caudoviricetes</taxon>
        <taxon>Caudoviricetes code 15 clade</taxon>
    </lineage>
</organism>
<dbReference type="EMBL" id="OR769223">
    <property type="protein sequence ID" value="WQJ53695.1"/>
    <property type="molecule type" value="Genomic_DNA"/>
</dbReference>
<keyword evidence="2" id="KW-1185">Reference proteome</keyword>
<name>A0ABZ0Z684_9CAUD</name>
<evidence type="ECO:0000313" key="2">
    <source>
        <dbReference type="Proteomes" id="UP001358193"/>
    </source>
</evidence>
<sequence length="188" mass="21381">MQTLIINTQSEKDERIIWCENNISTETNNLQYEILNGKLIIHGNIIIPDGIGELGVKIDEVYGNIYLENTLTNTKGYFTSLKNFPDVVHGSVNISMNPNIKSFKGCPRKIEGFFKCNACGFTSTDYISEYIGGKLILYNNPINDIKNLTKIYVNGMIDIDFIKVRPTDETYKKLLENHKIKACTDSWV</sequence>
<proteinExistence type="predicted"/>
<dbReference type="Proteomes" id="UP001358193">
    <property type="component" value="Segment"/>
</dbReference>
<reference evidence="1 2" key="1">
    <citation type="submission" date="2023-11" db="EMBL/GenBank/DDBJ databases">
        <authorList>
            <person name="Cook R."/>
            <person name="Crisci M."/>
            <person name="Pye H."/>
            <person name="Adriaenssens E."/>
            <person name="Santini J."/>
        </authorList>
    </citation>
    <scope>NUCLEOTIDE SEQUENCE [LARGE SCALE GENOMIC DNA]</scope>
    <source>
        <strain evidence="1">Lak_Megaphage_Sonny</strain>
    </source>
</reference>
<protein>
    <submittedName>
        <fullName evidence="1">Uncharacterized protein</fullName>
    </submittedName>
</protein>
<accession>A0ABZ0Z684</accession>
<evidence type="ECO:0000313" key="1">
    <source>
        <dbReference type="EMBL" id="WQJ53695.1"/>
    </source>
</evidence>